<reference evidence="2 3" key="1">
    <citation type="submission" date="2019-04" db="EMBL/GenBank/DDBJ databases">
        <title>Herbidospora sp. NEAU-GS14.nov., a novel actinomycete isolated from soil.</title>
        <authorList>
            <person name="Han L."/>
        </authorList>
    </citation>
    <scope>NUCLEOTIDE SEQUENCE [LARGE SCALE GENOMIC DNA]</scope>
    <source>
        <strain evidence="2 3">NEAU-GS14</strain>
    </source>
</reference>
<dbReference type="InterPro" id="IPR018744">
    <property type="entry name" value="DUF2293"/>
</dbReference>
<proteinExistence type="predicted"/>
<organism evidence="2 3">
    <name type="scientific">Herbidospora galbida</name>
    <dbReference type="NCBI Taxonomy" id="2575442"/>
    <lineage>
        <taxon>Bacteria</taxon>
        <taxon>Bacillati</taxon>
        <taxon>Actinomycetota</taxon>
        <taxon>Actinomycetes</taxon>
        <taxon>Streptosporangiales</taxon>
        <taxon>Streptosporangiaceae</taxon>
        <taxon>Herbidospora</taxon>
    </lineage>
</organism>
<dbReference type="PANTHER" id="PTHR38113">
    <property type="match status" value="1"/>
</dbReference>
<sequence length="344" mass="38396">MRLGRRVAEAAEIALATRKYVTVVDVLTGLRWVHTRHVESWRQGRAGSLEELAAVDAARMTDAAALLAEWAGDKGLIAGEAAYVSGSRDRSALRFTRDGSEEQERNFHRQWISPAMSETRRRRLAETQSRPPDLRVLVPQEPWRCAGCSDTGPYLIMEDASPYCLTCADMDHLVMLPAGNAALSRRAKKESGLSAVVVEYNPRRKRFERRGVLIEEAALARAEDLCLEDEDLRARRRTRDADRRAHQDVEFQARMAAEILRLFPGCPRADEIAAHAALRGSGRVGRTSAAKVLDESAITLAVVASVRHKDTAYDELLMNGVPRMTARAQIRDRIDAVLESWRTA</sequence>
<dbReference type="EMBL" id="SZQA01000004">
    <property type="protein sequence ID" value="TKK90197.1"/>
    <property type="molecule type" value="Genomic_DNA"/>
</dbReference>
<dbReference type="Proteomes" id="UP000308705">
    <property type="component" value="Unassembled WGS sequence"/>
</dbReference>
<dbReference type="OrthoDB" id="128600at2"/>
<dbReference type="PANTHER" id="PTHR38113:SF2">
    <property type="entry name" value="DUF2293 DOMAIN-CONTAINING PROTEIN"/>
    <property type="match status" value="1"/>
</dbReference>
<keyword evidence="3" id="KW-1185">Reference proteome</keyword>
<accession>A0A4U3MPJ3</accession>
<name>A0A4U3MPJ3_9ACTN</name>
<feature type="domain" description="DUF2293" evidence="1">
    <location>
        <begin position="259"/>
        <end position="342"/>
    </location>
</feature>
<gene>
    <name evidence="2" type="ORF">FDA94_07215</name>
</gene>
<protein>
    <submittedName>
        <fullName evidence="2">DUF2293 domain-containing protein</fullName>
    </submittedName>
</protein>
<dbReference type="Pfam" id="PF10056">
    <property type="entry name" value="DUF2293"/>
    <property type="match status" value="1"/>
</dbReference>
<comment type="caution">
    <text evidence="2">The sequence shown here is derived from an EMBL/GenBank/DDBJ whole genome shotgun (WGS) entry which is preliminary data.</text>
</comment>
<evidence type="ECO:0000313" key="3">
    <source>
        <dbReference type="Proteomes" id="UP000308705"/>
    </source>
</evidence>
<evidence type="ECO:0000313" key="2">
    <source>
        <dbReference type="EMBL" id="TKK90197.1"/>
    </source>
</evidence>
<dbReference type="AlphaFoldDB" id="A0A4U3MPJ3"/>
<evidence type="ECO:0000259" key="1">
    <source>
        <dbReference type="Pfam" id="PF10056"/>
    </source>
</evidence>
<dbReference type="RefSeq" id="WP_137246237.1">
    <property type="nucleotide sequence ID" value="NZ_SZQA01000004.1"/>
</dbReference>